<reference evidence="2" key="1">
    <citation type="submission" date="2025-08" db="UniProtKB">
        <authorList>
            <consortium name="RefSeq"/>
        </authorList>
    </citation>
    <scope>IDENTIFICATION</scope>
    <source>
        <tissue evidence="2">Whole sample</tissue>
    </source>
</reference>
<protein>
    <submittedName>
        <fullName evidence="2">Uncharacterized protein LOC111113071</fullName>
    </submittedName>
</protein>
<dbReference type="KEGG" id="cvn:111113071"/>
<accession>A0A8B8BTS1</accession>
<dbReference type="GeneID" id="111113071"/>
<proteinExistence type="predicted"/>
<keyword evidence="1" id="KW-1185">Reference proteome</keyword>
<organism evidence="1 2">
    <name type="scientific">Crassostrea virginica</name>
    <name type="common">Eastern oyster</name>
    <dbReference type="NCBI Taxonomy" id="6565"/>
    <lineage>
        <taxon>Eukaryota</taxon>
        <taxon>Metazoa</taxon>
        <taxon>Spiralia</taxon>
        <taxon>Lophotrochozoa</taxon>
        <taxon>Mollusca</taxon>
        <taxon>Bivalvia</taxon>
        <taxon>Autobranchia</taxon>
        <taxon>Pteriomorphia</taxon>
        <taxon>Ostreida</taxon>
        <taxon>Ostreoidea</taxon>
        <taxon>Ostreidae</taxon>
        <taxon>Crassostrea</taxon>
    </lineage>
</organism>
<sequence length="182" mass="21553">MARHKAKLEAAMVREKYLQQEYEMERQKALLDRDLKVLQCKREIEEAQIEMNSLELLDEVPDEDFDEKEKKRQDVQKTAEERVKYFLKEQSDLKTGVDIIREHNIPNNPTLSPMAPPFVPKLDATTGNANIIEVFKFLAKIDLLWSQLTKFDDRQEYFTGWKTSFKSIVYELQLTPLEEREL</sequence>
<name>A0A8B8BTS1_CRAVI</name>
<dbReference type="AlphaFoldDB" id="A0A8B8BTS1"/>
<dbReference type="Proteomes" id="UP000694844">
    <property type="component" value="Chromosome 9"/>
</dbReference>
<evidence type="ECO:0000313" key="1">
    <source>
        <dbReference type="Proteomes" id="UP000694844"/>
    </source>
</evidence>
<evidence type="ECO:0000313" key="2">
    <source>
        <dbReference type="RefSeq" id="XP_022306752.1"/>
    </source>
</evidence>
<dbReference type="RefSeq" id="XP_022306752.1">
    <property type="nucleotide sequence ID" value="XM_022451044.1"/>
</dbReference>
<gene>
    <name evidence="2" type="primary">LOC111113071</name>
</gene>